<sequence>MAVRSSAAFARRLVPAPPAEPDAGWQPRGTVLVTGGTGGRGAHVARWLAGAGAEHLVCSAARPGAPGADALRAELEATGARVTLVACDAADRDALAGVLDGIPADTPLSAVVHAAGVVDDGVLDDLTPERFAALHHARTVPAVHLDELTRGLDLDVFASAPPSPAPSARRAGPTRRRHRRPRRPCPAPPERGAARTSMAWGAWIGDAEEAGAKDAPDSRRTGAGHPAVHPDLALAALRRP</sequence>
<dbReference type="AlphaFoldDB" id="A0A380N762"/>
<evidence type="ECO:0000256" key="1">
    <source>
        <dbReference type="ARBA" id="ARBA00022679"/>
    </source>
</evidence>
<dbReference type="InterPro" id="IPR013968">
    <property type="entry name" value="PKS_KR"/>
</dbReference>
<keyword evidence="1 5" id="KW-0808">Transferase</keyword>
<dbReference type="InterPro" id="IPR036291">
    <property type="entry name" value="NAD(P)-bd_dom_sf"/>
</dbReference>
<accession>A0A380N762</accession>
<dbReference type="PANTHER" id="PTHR43775">
    <property type="entry name" value="FATTY ACID SYNTHASE"/>
    <property type="match status" value="1"/>
</dbReference>
<dbReference type="GO" id="GO:0004312">
    <property type="term" value="F:fatty acid synthase activity"/>
    <property type="evidence" value="ECO:0007669"/>
    <property type="project" value="TreeGrafter"/>
</dbReference>
<dbReference type="InterPro" id="IPR057326">
    <property type="entry name" value="KR_dom"/>
</dbReference>
<dbReference type="GO" id="GO:0006633">
    <property type="term" value="P:fatty acid biosynthetic process"/>
    <property type="evidence" value="ECO:0007669"/>
    <property type="project" value="TreeGrafter"/>
</dbReference>
<dbReference type="Gene3D" id="3.40.50.720">
    <property type="entry name" value="NAD(P)-binding Rossmann-like Domain"/>
    <property type="match status" value="1"/>
</dbReference>
<evidence type="ECO:0000256" key="2">
    <source>
        <dbReference type="ARBA" id="ARBA00023268"/>
    </source>
</evidence>
<dbReference type="Pfam" id="PF08659">
    <property type="entry name" value="KR"/>
    <property type="match status" value="1"/>
</dbReference>
<dbReference type="InterPro" id="IPR050091">
    <property type="entry name" value="PKS_NRPS_Biosynth_Enz"/>
</dbReference>
<feature type="compositionally biased region" description="Basic and acidic residues" evidence="3">
    <location>
        <begin position="210"/>
        <end position="220"/>
    </location>
</feature>
<evidence type="ECO:0000313" key="5">
    <source>
        <dbReference type="EMBL" id="SUP29985.1"/>
    </source>
</evidence>
<evidence type="ECO:0000313" key="6">
    <source>
        <dbReference type="Proteomes" id="UP000254150"/>
    </source>
</evidence>
<dbReference type="EC" id="2.3.1.94" evidence="5"/>
<feature type="region of interest" description="Disordered" evidence="3">
    <location>
        <begin position="157"/>
        <end position="240"/>
    </location>
</feature>
<dbReference type="SMART" id="SM00822">
    <property type="entry name" value="PKS_KR"/>
    <property type="match status" value="1"/>
</dbReference>
<reference evidence="5 6" key="1">
    <citation type="submission" date="2018-06" db="EMBL/GenBank/DDBJ databases">
        <authorList>
            <consortium name="Pathogen Informatics"/>
            <person name="Doyle S."/>
        </authorList>
    </citation>
    <scope>NUCLEOTIDE SEQUENCE [LARGE SCALE GENOMIC DNA]</scope>
    <source>
        <strain evidence="5 6">NCTC7807</strain>
    </source>
</reference>
<feature type="domain" description="Ketoreductase" evidence="4">
    <location>
        <begin position="29"/>
        <end position="206"/>
    </location>
</feature>
<proteinExistence type="predicted"/>
<dbReference type="Proteomes" id="UP000254150">
    <property type="component" value="Unassembled WGS sequence"/>
</dbReference>
<evidence type="ECO:0000259" key="4">
    <source>
        <dbReference type="SMART" id="SM00822"/>
    </source>
</evidence>
<dbReference type="GO" id="GO:0047879">
    <property type="term" value="F:erythronolide synthase activity"/>
    <property type="evidence" value="ECO:0007669"/>
    <property type="project" value="UniProtKB-EC"/>
</dbReference>
<keyword evidence="5" id="KW-0012">Acyltransferase</keyword>
<dbReference type="EMBL" id="UHID01000003">
    <property type="protein sequence ID" value="SUP29985.1"/>
    <property type="molecule type" value="Genomic_DNA"/>
</dbReference>
<protein>
    <submittedName>
        <fullName evidence="5">FscE</fullName>
        <ecNumber evidence="5">2.3.1.94</ecNumber>
    </submittedName>
</protein>
<feature type="compositionally biased region" description="Basic residues" evidence="3">
    <location>
        <begin position="172"/>
        <end position="183"/>
    </location>
</feature>
<dbReference type="RefSeq" id="WP_181843993.1">
    <property type="nucleotide sequence ID" value="NZ_UHID01000003.1"/>
</dbReference>
<dbReference type="PANTHER" id="PTHR43775:SF51">
    <property type="entry name" value="INACTIVE PHENOLPHTHIOCEROL SYNTHESIS POLYKETIDE SYNTHASE TYPE I PKS1-RELATED"/>
    <property type="match status" value="1"/>
</dbReference>
<name>A0A380N762_STRGR</name>
<evidence type="ECO:0000256" key="3">
    <source>
        <dbReference type="SAM" id="MobiDB-lite"/>
    </source>
</evidence>
<organism evidence="5 6">
    <name type="scientific">Streptomyces griseus</name>
    <dbReference type="NCBI Taxonomy" id="1911"/>
    <lineage>
        <taxon>Bacteria</taxon>
        <taxon>Bacillati</taxon>
        <taxon>Actinomycetota</taxon>
        <taxon>Actinomycetes</taxon>
        <taxon>Kitasatosporales</taxon>
        <taxon>Streptomycetaceae</taxon>
        <taxon>Streptomyces</taxon>
    </lineage>
</organism>
<gene>
    <name evidence="5" type="primary">eryA_1</name>
    <name evidence="5" type="ORF">NCTC7807_01659</name>
</gene>
<dbReference type="SUPFAM" id="SSF51735">
    <property type="entry name" value="NAD(P)-binding Rossmann-fold domains"/>
    <property type="match status" value="1"/>
</dbReference>
<keyword evidence="2" id="KW-0511">Multifunctional enzyme</keyword>